<dbReference type="Proteomes" id="UP000182444">
    <property type="component" value="Chromosome 1F"/>
</dbReference>
<dbReference type="SUPFAM" id="SSF54495">
    <property type="entry name" value="UBC-like"/>
    <property type="match status" value="1"/>
</dbReference>
<evidence type="ECO:0000256" key="4">
    <source>
        <dbReference type="SAM" id="MobiDB-lite"/>
    </source>
</evidence>
<sequence length="174" mass="20120">MSYQRRIMKELERLKTAPPNCEYHYGRSPTLLRLSYCTCTNPAHITLVEANDLETWQIDLEVNNDNPLYTGKTFRLQFIIGPNYPVESPQVQFMPLPARPIPIHPHIYSNGHICLDILGDEWTPVQTVASVCISLQSMLGSNDRDERPPDDERYIKHAPKNPKQTRFVYHDDTV</sequence>
<evidence type="ECO:0000256" key="2">
    <source>
        <dbReference type="ARBA" id="ARBA00022786"/>
    </source>
</evidence>
<keyword evidence="3" id="KW-0067">ATP-binding</keyword>
<evidence type="ECO:0000259" key="5">
    <source>
        <dbReference type="PROSITE" id="PS50127"/>
    </source>
</evidence>
<feature type="region of interest" description="Disordered" evidence="4">
    <location>
        <begin position="140"/>
        <end position="161"/>
    </location>
</feature>
<feature type="domain" description="UBC core" evidence="5">
    <location>
        <begin position="2"/>
        <end position="174"/>
    </location>
</feature>
<dbReference type="GO" id="GO:0005524">
    <property type="term" value="F:ATP binding"/>
    <property type="evidence" value="ECO:0007669"/>
    <property type="project" value="UniProtKB-KW"/>
</dbReference>
<name>A0A1D8NQV1_YARLL</name>
<keyword evidence="2" id="KW-0833">Ubl conjugation pathway</keyword>
<dbReference type="FunFam" id="3.10.110.10:FF:000072">
    <property type="entry name" value="Ubiquitin-conjugating enzyme E2 W"/>
    <property type="match status" value="1"/>
</dbReference>
<evidence type="ECO:0000313" key="7">
    <source>
        <dbReference type="Proteomes" id="UP000182444"/>
    </source>
</evidence>
<dbReference type="VEuPathDB" id="FungiDB:YALI1_F39557g"/>
<feature type="compositionally biased region" description="Basic and acidic residues" evidence="4">
    <location>
        <begin position="142"/>
        <end position="155"/>
    </location>
</feature>
<evidence type="ECO:0000256" key="3">
    <source>
        <dbReference type="ARBA" id="ARBA00022840"/>
    </source>
</evidence>
<dbReference type="SMART" id="SM00212">
    <property type="entry name" value="UBCc"/>
    <property type="match status" value="1"/>
</dbReference>
<dbReference type="InterPro" id="IPR016135">
    <property type="entry name" value="UBQ-conjugating_enzyme/RWD"/>
</dbReference>
<dbReference type="CDD" id="cd23808">
    <property type="entry name" value="UBCc_UBE2W"/>
    <property type="match status" value="1"/>
</dbReference>
<dbReference type="VEuPathDB" id="FungiDB:YALI0_F31955g"/>
<protein>
    <recommendedName>
        <fullName evidence="5">UBC core domain-containing protein</fullName>
    </recommendedName>
</protein>
<dbReference type="GeneID" id="2908121"/>
<dbReference type="PANTHER" id="PTHR24067">
    <property type="entry name" value="UBIQUITIN-CONJUGATING ENZYME E2"/>
    <property type="match status" value="1"/>
</dbReference>
<evidence type="ECO:0000256" key="1">
    <source>
        <dbReference type="ARBA" id="ARBA00022741"/>
    </source>
</evidence>
<dbReference type="RefSeq" id="XP_068139619.1">
    <property type="nucleotide sequence ID" value="XM_068283518.1"/>
</dbReference>
<organism evidence="6 7">
    <name type="scientific">Yarrowia lipolytica</name>
    <name type="common">Candida lipolytica</name>
    <dbReference type="NCBI Taxonomy" id="4952"/>
    <lineage>
        <taxon>Eukaryota</taxon>
        <taxon>Fungi</taxon>
        <taxon>Dikarya</taxon>
        <taxon>Ascomycota</taxon>
        <taxon>Saccharomycotina</taxon>
        <taxon>Dipodascomycetes</taxon>
        <taxon>Dipodascales</taxon>
        <taxon>Dipodascales incertae sedis</taxon>
        <taxon>Yarrowia</taxon>
    </lineage>
</organism>
<dbReference type="PROSITE" id="PS50127">
    <property type="entry name" value="UBC_2"/>
    <property type="match status" value="1"/>
</dbReference>
<evidence type="ECO:0000313" key="6">
    <source>
        <dbReference type="EMBL" id="AOW07979.1"/>
    </source>
</evidence>
<reference evidence="6 7" key="1">
    <citation type="journal article" date="2016" name="PLoS ONE">
        <title>Sequence Assembly of Yarrowia lipolytica Strain W29/CLIB89 Shows Transposable Element Diversity.</title>
        <authorList>
            <person name="Magnan C."/>
            <person name="Yu J."/>
            <person name="Chang I."/>
            <person name="Jahn E."/>
            <person name="Kanomata Y."/>
            <person name="Wu J."/>
            <person name="Zeller M."/>
            <person name="Oakes M."/>
            <person name="Baldi P."/>
            <person name="Sandmeyer S."/>
        </authorList>
    </citation>
    <scope>NUCLEOTIDE SEQUENCE [LARGE SCALE GENOMIC DNA]</scope>
    <source>
        <strain evidence="7">CLIB89(W29)</strain>
    </source>
</reference>
<accession>A0A1D8NQV1</accession>
<dbReference type="InterPro" id="IPR000608">
    <property type="entry name" value="UBC"/>
</dbReference>
<gene>
    <name evidence="6" type="ORF">YALI1_F39557g</name>
</gene>
<dbReference type="Gene3D" id="3.10.110.10">
    <property type="entry name" value="Ubiquitin Conjugating Enzyme"/>
    <property type="match status" value="1"/>
</dbReference>
<proteinExistence type="predicted"/>
<dbReference type="AlphaFoldDB" id="A0A1D8NQV1"/>
<dbReference type="EMBL" id="CP017558">
    <property type="protein sequence ID" value="AOW07979.1"/>
    <property type="molecule type" value="Genomic_DNA"/>
</dbReference>
<dbReference type="InterPro" id="IPR050113">
    <property type="entry name" value="Ub_conjugating_enzyme"/>
</dbReference>
<keyword evidence="1" id="KW-0547">Nucleotide-binding</keyword>
<dbReference type="Pfam" id="PF00179">
    <property type="entry name" value="UQ_con"/>
    <property type="match status" value="1"/>
</dbReference>